<dbReference type="AlphaFoldDB" id="A0A372EJJ5"/>
<keyword evidence="3" id="KW-1185">Reference proteome</keyword>
<dbReference type="SUPFAM" id="SSF54909">
    <property type="entry name" value="Dimeric alpha+beta barrel"/>
    <property type="match status" value="2"/>
</dbReference>
<dbReference type="InterPro" id="IPR011008">
    <property type="entry name" value="Dimeric_a/b-barrel"/>
</dbReference>
<accession>A0A372EJJ5</accession>
<dbReference type="InterPro" id="IPR009799">
    <property type="entry name" value="EthD_dom"/>
</dbReference>
<dbReference type="Gene3D" id="3.30.70.100">
    <property type="match status" value="2"/>
</dbReference>
<dbReference type="Proteomes" id="UP000261931">
    <property type="component" value="Unassembled WGS sequence"/>
</dbReference>
<dbReference type="RefSeq" id="WP_116959207.1">
    <property type="nucleotide sequence ID" value="NZ_QVLS01000006.1"/>
</dbReference>
<evidence type="ECO:0000313" key="2">
    <source>
        <dbReference type="EMBL" id="RFP78829.1"/>
    </source>
</evidence>
<feature type="domain" description="EthD" evidence="1">
    <location>
        <begin position="129"/>
        <end position="215"/>
    </location>
</feature>
<sequence>MIVRAGLIKKQPGWSDEDFRRHWRGHHGALAAQLPGLRRYEQNPVVDSLQRGFSYPRGPDQLDGFSMLWFDSEAAMREAMRTEAGQALIADEKRFIADLRIVTIHQLEVIPPEAGRPLLKRMSLLRRRDDVSPEEFQREWRQEHAHLVKRVAGVRGYRQNLIVGREAPKGHPVEREAWPIDGIVELWFDDTDSLDRAFASPKGQTLMAHAREFIAEITTFLVERHVVVG</sequence>
<feature type="domain" description="EthD" evidence="1">
    <location>
        <begin position="11"/>
        <end position="97"/>
    </location>
</feature>
<dbReference type="Pfam" id="PF07110">
    <property type="entry name" value="EthD"/>
    <property type="match status" value="2"/>
</dbReference>
<comment type="caution">
    <text evidence="2">The sequence shown here is derived from an EMBL/GenBank/DDBJ whole genome shotgun (WGS) entry which is preliminary data.</text>
</comment>
<name>A0A372EJJ5_9BURK</name>
<proteinExistence type="predicted"/>
<protein>
    <submittedName>
        <fullName evidence="2">EthD family reductase</fullName>
    </submittedName>
</protein>
<reference evidence="2 3" key="1">
    <citation type="submission" date="2018-08" db="EMBL/GenBank/DDBJ databases">
        <title>Hydrogenophaga sp. LA-38 isolated from sludge.</title>
        <authorList>
            <person name="Im W.-T."/>
        </authorList>
    </citation>
    <scope>NUCLEOTIDE SEQUENCE [LARGE SCALE GENOMIC DNA]</scope>
    <source>
        <strain evidence="2 3">LA-38</strain>
    </source>
</reference>
<dbReference type="EMBL" id="QVLS01000006">
    <property type="protein sequence ID" value="RFP78829.1"/>
    <property type="molecule type" value="Genomic_DNA"/>
</dbReference>
<dbReference type="NCBIfam" id="TIGR02118">
    <property type="entry name" value="EthD family reductase"/>
    <property type="match status" value="2"/>
</dbReference>
<evidence type="ECO:0000259" key="1">
    <source>
        <dbReference type="Pfam" id="PF07110"/>
    </source>
</evidence>
<organism evidence="2 3">
    <name type="scientific">Hydrogenophaga borbori</name>
    <dbReference type="NCBI Taxonomy" id="2294117"/>
    <lineage>
        <taxon>Bacteria</taxon>
        <taxon>Pseudomonadati</taxon>
        <taxon>Pseudomonadota</taxon>
        <taxon>Betaproteobacteria</taxon>
        <taxon>Burkholderiales</taxon>
        <taxon>Comamonadaceae</taxon>
        <taxon>Hydrogenophaga</taxon>
    </lineage>
</organism>
<evidence type="ECO:0000313" key="3">
    <source>
        <dbReference type="Proteomes" id="UP000261931"/>
    </source>
</evidence>
<gene>
    <name evidence="2" type="ORF">DY262_12140</name>
</gene>
<dbReference type="GO" id="GO:0016491">
    <property type="term" value="F:oxidoreductase activity"/>
    <property type="evidence" value="ECO:0007669"/>
    <property type="project" value="InterPro"/>
</dbReference>